<evidence type="ECO:0000313" key="1">
    <source>
        <dbReference type="EMBL" id="KAJ7673533.1"/>
    </source>
</evidence>
<name>A0AAD7D0Z2_MYCRO</name>
<reference evidence="1" key="1">
    <citation type="submission" date="2023-03" db="EMBL/GenBank/DDBJ databases">
        <title>Massive genome expansion in bonnet fungi (Mycena s.s.) driven by repeated elements and novel gene families across ecological guilds.</title>
        <authorList>
            <consortium name="Lawrence Berkeley National Laboratory"/>
            <person name="Harder C.B."/>
            <person name="Miyauchi S."/>
            <person name="Viragh M."/>
            <person name="Kuo A."/>
            <person name="Thoen E."/>
            <person name="Andreopoulos B."/>
            <person name="Lu D."/>
            <person name="Skrede I."/>
            <person name="Drula E."/>
            <person name="Henrissat B."/>
            <person name="Morin E."/>
            <person name="Kohler A."/>
            <person name="Barry K."/>
            <person name="LaButti K."/>
            <person name="Morin E."/>
            <person name="Salamov A."/>
            <person name="Lipzen A."/>
            <person name="Mereny Z."/>
            <person name="Hegedus B."/>
            <person name="Baldrian P."/>
            <person name="Stursova M."/>
            <person name="Weitz H."/>
            <person name="Taylor A."/>
            <person name="Grigoriev I.V."/>
            <person name="Nagy L.G."/>
            <person name="Martin F."/>
            <person name="Kauserud H."/>
        </authorList>
    </citation>
    <scope>NUCLEOTIDE SEQUENCE</scope>
    <source>
        <strain evidence="1">CBHHK067</strain>
    </source>
</reference>
<organism evidence="1 2">
    <name type="scientific">Mycena rosella</name>
    <name type="common">Pink bonnet</name>
    <name type="synonym">Agaricus rosellus</name>
    <dbReference type="NCBI Taxonomy" id="1033263"/>
    <lineage>
        <taxon>Eukaryota</taxon>
        <taxon>Fungi</taxon>
        <taxon>Dikarya</taxon>
        <taxon>Basidiomycota</taxon>
        <taxon>Agaricomycotina</taxon>
        <taxon>Agaricomycetes</taxon>
        <taxon>Agaricomycetidae</taxon>
        <taxon>Agaricales</taxon>
        <taxon>Marasmiineae</taxon>
        <taxon>Mycenaceae</taxon>
        <taxon>Mycena</taxon>
    </lineage>
</organism>
<keyword evidence="2" id="KW-1185">Reference proteome</keyword>
<protein>
    <submittedName>
        <fullName evidence="1">Uncharacterized protein</fullName>
    </submittedName>
</protein>
<sequence length="334" mass="36480">MTQRDLARGVKLSAEVPFKYSEVATSALGKKTPSIMDSEFSACALPLYSPSHPSPCYSQDPAYDEIRLDSSPRTGTGVLPTGIFTKACGSATVVQLRIYPLPPSYNAKFPGFPALFAKCTYSLTISITKERRLGFLSKTKIIRVPVEYHPRASPPRGVSPTPLYFLSAVKMMPEEWHQSSFAMNTRCSSNLAPIQCQMSGPLSSLRAFILPSSPSPGDIDDGKGPVRLCLTRMVSFEYRGKTIWRVMRIGDGRFRPLPPWRTSTATAPPCAFPTTRVKYDPGTTVGDFQSAGLTAKDFIALELIPPKPVSSPLLAMQDAISIRLVTETFSDVAT</sequence>
<gene>
    <name evidence="1" type="ORF">B0H17DRAFT_1183202</name>
</gene>
<dbReference type="EMBL" id="JARKIE010000161">
    <property type="protein sequence ID" value="KAJ7673533.1"/>
    <property type="molecule type" value="Genomic_DNA"/>
</dbReference>
<evidence type="ECO:0000313" key="2">
    <source>
        <dbReference type="Proteomes" id="UP001221757"/>
    </source>
</evidence>
<proteinExistence type="predicted"/>
<dbReference type="AlphaFoldDB" id="A0AAD7D0Z2"/>
<dbReference type="Proteomes" id="UP001221757">
    <property type="component" value="Unassembled WGS sequence"/>
</dbReference>
<accession>A0AAD7D0Z2</accession>
<comment type="caution">
    <text evidence="1">The sequence shown here is derived from an EMBL/GenBank/DDBJ whole genome shotgun (WGS) entry which is preliminary data.</text>
</comment>